<evidence type="ECO:0000256" key="1">
    <source>
        <dbReference type="SAM" id="MobiDB-lite"/>
    </source>
</evidence>
<feature type="compositionally biased region" description="Low complexity" evidence="1">
    <location>
        <begin position="290"/>
        <end position="311"/>
    </location>
</feature>
<sequence>MTVPIVVPDTASGTFDVEWSLPTLTLRTAPTTATQVLAAGKLVVTGGTHADLSGPGASVTAGSTSVPAAKVTSTVTVTAATGGQVTVKPSTEAGSLKLGLISDPSAVTSCTTTGTESVVVTVGQGGEDGGGAGTGTQLVDYTCTSDSGTVQDVTIKVTLTLPATDPRAGEQFSIGWSGEYETGAELKAPADGLPAGVKLYAYASISGLTGLTSATGVGTLGTITAGQTITLPTTAVSMKTTSQKAGTAQVKPAAINIGNLPTSPLIECEVKNATTLVTYPLTIGAGGGSTPSDSPSSPTPTTTPTSESPEPTSKRSATPKDGVDTGAGGEAGPDGRAFVLTGSALIMAAGAGGLLLRRRSVTRP</sequence>
<keyword evidence="2" id="KW-0812">Transmembrane</keyword>
<organism evidence="3 4">
    <name type="scientific">Nonomuraea cavernae</name>
    <dbReference type="NCBI Taxonomy" id="2045107"/>
    <lineage>
        <taxon>Bacteria</taxon>
        <taxon>Bacillati</taxon>
        <taxon>Actinomycetota</taxon>
        <taxon>Actinomycetes</taxon>
        <taxon>Streptosporangiales</taxon>
        <taxon>Streptosporangiaceae</taxon>
        <taxon>Nonomuraea</taxon>
    </lineage>
</organism>
<proteinExistence type="predicted"/>
<gene>
    <name evidence="3" type="ORF">GCM10012289_28980</name>
</gene>
<keyword evidence="2" id="KW-0472">Membrane</keyword>
<dbReference type="Proteomes" id="UP000646523">
    <property type="component" value="Unassembled WGS sequence"/>
</dbReference>
<dbReference type="AlphaFoldDB" id="A0A918DJ53"/>
<evidence type="ECO:0000313" key="3">
    <source>
        <dbReference type="EMBL" id="GGO68983.1"/>
    </source>
</evidence>
<reference evidence="3" key="1">
    <citation type="journal article" date="2014" name="Int. J. Syst. Evol. Microbiol.">
        <title>Complete genome sequence of Corynebacterium casei LMG S-19264T (=DSM 44701T), isolated from a smear-ripened cheese.</title>
        <authorList>
            <consortium name="US DOE Joint Genome Institute (JGI-PGF)"/>
            <person name="Walter F."/>
            <person name="Albersmeier A."/>
            <person name="Kalinowski J."/>
            <person name="Ruckert C."/>
        </authorList>
    </citation>
    <scope>NUCLEOTIDE SEQUENCE</scope>
    <source>
        <strain evidence="3">CGMCC 4.7368</strain>
    </source>
</reference>
<comment type="caution">
    <text evidence="3">The sequence shown here is derived from an EMBL/GenBank/DDBJ whole genome shotgun (WGS) entry which is preliminary data.</text>
</comment>
<keyword evidence="4" id="KW-1185">Reference proteome</keyword>
<keyword evidence="2" id="KW-1133">Transmembrane helix</keyword>
<reference evidence="3" key="2">
    <citation type="submission" date="2020-09" db="EMBL/GenBank/DDBJ databases">
        <authorList>
            <person name="Sun Q."/>
            <person name="Zhou Y."/>
        </authorList>
    </citation>
    <scope>NUCLEOTIDE SEQUENCE</scope>
    <source>
        <strain evidence="3">CGMCC 4.7368</strain>
    </source>
</reference>
<feature type="region of interest" description="Disordered" evidence="1">
    <location>
        <begin position="284"/>
        <end position="335"/>
    </location>
</feature>
<protein>
    <submittedName>
        <fullName evidence="3">Uncharacterized protein</fullName>
    </submittedName>
</protein>
<evidence type="ECO:0000256" key="2">
    <source>
        <dbReference type="SAM" id="Phobius"/>
    </source>
</evidence>
<feature type="transmembrane region" description="Helical" evidence="2">
    <location>
        <begin position="337"/>
        <end position="356"/>
    </location>
</feature>
<dbReference type="EMBL" id="BMNH01000007">
    <property type="protein sequence ID" value="GGO68983.1"/>
    <property type="molecule type" value="Genomic_DNA"/>
</dbReference>
<evidence type="ECO:0000313" key="4">
    <source>
        <dbReference type="Proteomes" id="UP000646523"/>
    </source>
</evidence>
<accession>A0A918DJ53</accession>
<name>A0A918DJ53_9ACTN</name>